<dbReference type="PANTHER" id="PTHR12358">
    <property type="entry name" value="SPHINGOSINE KINASE"/>
    <property type="match status" value="1"/>
</dbReference>
<feature type="domain" description="DAGKc" evidence="2">
    <location>
        <begin position="150"/>
        <end position="291"/>
    </location>
</feature>
<organism evidence="3 4">
    <name type="scientific">Rhizopogon vesiculosus</name>
    <dbReference type="NCBI Taxonomy" id="180088"/>
    <lineage>
        <taxon>Eukaryota</taxon>
        <taxon>Fungi</taxon>
        <taxon>Dikarya</taxon>
        <taxon>Basidiomycota</taxon>
        <taxon>Agaricomycotina</taxon>
        <taxon>Agaricomycetes</taxon>
        <taxon>Agaricomycetidae</taxon>
        <taxon>Boletales</taxon>
        <taxon>Suillineae</taxon>
        <taxon>Rhizopogonaceae</taxon>
        <taxon>Rhizopogon</taxon>
    </lineage>
</organism>
<sequence length="531" mass="58596">VFYCFASAARRVVLIVSCLIVQGIDEIRHIIVASYSMPQIFIDTRGVSVSLRFTETSFFVEPTKHNGHAITCYTGIFNYFNDVQHAGVPLRSVISANFASGTVEVQYLARSGKKSSLALATAHGTVKEEDRTRAKEWCQALLLAAYQGAKPSKNLKVFVNPFGGQGKARTTYASKVEPIFLAAGCTLDMPTDTTHSGHALELAREMKLEYDALVVVSGDGLIHEVLNGIYQHQHRDKAFCIPIAPIPTGSANAMSLNLLGLQDGLDPCAAALNVLKGQSLKVDLFSFTQANLHRISFMSQSIGLMADLDVETEHLRWMGDTRFLVGYLRGVIARKSCPVELSLKVVDQDKSHMMDALYARRAGSLPSPSISPSPPLSDGKKIDSPGSSHEEWTRFEKPILWMFAGQGPFVGRSLMQFPVSIADDGLIDIAIQETASRMWFVSRRNLLRAMDGAEEGRVYWMNSNRYFKASAYRARPLAPKGSLVIDGEEVPFQEFQVDVLHRLGTFLSPYPYYEPAFTVLDAEGKTRRAGV</sequence>
<evidence type="ECO:0000313" key="4">
    <source>
        <dbReference type="Proteomes" id="UP000183567"/>
    </source>
</evidence>
<dbReference type="OrthoDB" id="3853857at2759"/>
<dbReference type="EMBL" id="LVVM01005438">
    <property type="protein sequence ID" value="OJA10554.1"/>
    <property type="molecule type" value="Genomic_DNA"/>
</dbReference>
<gene>
    <name evidence="3" type="ORF">AZE42_03155</name>
</gene>
<accession>A0A1J8QMC1</accession>
<dbReference type="Gene3D" id="3.40.50.10330">
    <property type="entry name" value="Probable inorganic polyphosphate/atp-NAD kinase, domain 1"/>
    <property type="match status" value="1"/>
</dbReference>
<dbReference type="GO" id="GO:0001727">
    <property type="term" value="F:lipid kinase activity"/>
    <property type="evidence" value="ECO:0007669"/>
    <property type="project" value="TreeGrafter"/>
</dbReference>
<keyword evidence="4" id="KW-1185">Reference proteome</keyword>
<dbReference type="GO" id="GO:0005737">
    <property type="term" value="C:cytoplasm"/>
    <property type="evidence" value="ECO:0007669"/>
    <property type="project" value="TreeGrafter"/>
</dbReference>
<feature type="non-terminal residue" evidence="3">
    <location>
        <position position="1"/>
    </location>
</feature>
<name>A0A1J8QMC1_9AGAM</name>
<dbReference type="SUPFAM" id="SSF111331">
    <property type="entry name" value="NAD kinase/diacylglycerol kinase-like"/>
    <property type="match status" value="1"/>
</dbReference>
<dbReference type="Proteomes" id="UP000183567">
    <property type="component" value="Unassembled WGS sequence"/>
</dbReference>
<dbReference type="Gene3D" id="2.60.200.40">
    <property type="match status" value="1"/>
</dbReference>
<evidence type="ECO:0000313" key="3">
    <source>
        <dbReference type="EMBL" id="OJA10554.1"/>
    </source>
</evidence>
<dbReference type="InterPro" id="IPR017438">
    <property type="entry name" value="ATP-NAD_kinase_N"/>
</dbReference>
<dbReference type="InterPro" id="IPR016064">
    <property type="entry name" value="NAD/diacylglycerol_kinase_sf"/>
</dbReference>
<proteinExistence type="predicted"/>
<dbReference type="InterPro" id="IPR055916">
    <property type="entry name" value="DUF7493"/>
</dbReference>
<protein>
    <recommendedName>
        <fullName evidence="2">DAGKc domain-containing protein</fullName>
    </recommendedName>
</protein>
<dbReference type="Pfam" id="PF24321">
    <property type="entry name" value="DUF7493"/>
    <property type="match status" value="1"/>
</dbReference>
<feature type="region of interest" description="Disordered" evidence="1">
    <location>
        <begin position="364"/>
        <end position="389"/>
    </location>
</feature>
<dbReference type="InterPro" id="IPR050187">
    <property type="entry name" value="Lipid_Phosphate_FormReg"/>
</dbReference>
<feature type="compositionally biased region" description="Basic and acidic residues" evidence="1">
    <location>
        <begin position="378"/>
        <end position="389"/>
    </location>
</feature>
<dbReference type="PANTHER" id="PTHR12358:SF31">
    <property type="entry name" value="ACYLGLYCEROL KINASE, MITOCHONDRIAL"/>
    <property type="match status" value="1"/>
</dbReference>
<dbReference type="AlphaFoldDB" id="A0A1J8QMC1"/>
<dbReference type="STRING" id="180088.A0A1J8QMC1"/>
<comment type="caution">
    <text evidence="3">The sequence shown here is derived from an EMBL/GenBank/DDBJ whole genome shotgun (WGS) entry which is preliminary data.</text>
</comment>
<dbReference type="Pfam" id="PF00781">
    <property type="entry name" value="DAGK_cat"/>
    <property type="match status" value="1"/>
</dbReference>
<evidence type="ECO:0000259" key="2">
    <source>
        <dbReference type="PROSITE" id="PS50146"/>
    </source>
</evidence>
<reference evidence="3 4" key="1">
    <citation type="submission" date="2016-03" db="EMBL/GenBank/DDBJ databases">
        <title>Comparative genomics of the ectomycorrhizal sister species Rhizopogon vinicolor and Rhizopogon vesiculosus (Basidiomycota: Boletales) reveals a divergence of the mating type B locus.</title>
        <authorList>
            <person name="Mujic A.B."/>
            <person name="Kuo A."/>
            <person name="Tritt A."/>
            <person name="Lipzen A."/>
            <person name="Chen C."/>
            <person name="Johnson J."/>
            <person name="Sharma A."/>
            <person name="Barry K."/>
            <person name="Grigoriev I.V."/>
            <person name="Spatafora J.W."/>
        </authorList>
    </citation>
    <scope>NUCLEOTIDE SEQUENCE [LARGE SCALE GENOMIC DNA]</scope>
    <source>
        <strain evidence="3 4">AM-OR11-056</strain>
    </source>
</reference>
<evidence type="ECO:0000256" key="1">
    <source>
        <dbReference type="SAM" id="MobiDB-lite"/>
    </source>
</evidence>
<dbReference type="GO" id="GO:0016020">
    <property type="term" value="C:membrane"/>
    <property type="evidence" value="ECO:0007669"/>
    <property type="project" value="TreeGrafter"/>
</dbReference>
<dbReference type="GO" id="GO:0016773">
    <property type="term" value="F:phosphotransferase activity, alcohol group as acceptor"/>
    <property type="evidence" value="ECO:0007669"/>
    <property type="project" value="UniProtKB-ARBA"/>
</dbReference>
<dbReference type="InterPro" id="IPR001206">
    <property type="entry name" value="Diacylglycerol_kinase_cat_dom"/>
</dbReference>
<dbReference type="PROSITE" id="PS50146">
    <property type="entry name" value="DAGK"/>
    <property type="match status" value="1"/>
</dbReference>
<dbReference type="SMART" id="SM00046">
    <property type="entry name" value="DAGKc"/>
    <property type="match status" value="1"/>
</dbReference>
<dbReference type="GO" id="GO:0046512">
    <property type="term" value="P:sphingosine biosynthetic process"/>
    <property type="evidence" value="ECO:0007669"/>
    <property type="project" value="TreeGrafter"/>
</dbReference>